<gene>
    <name evidence="1" type="ORF">ABN16_00910</name>
</gene>
<dbReference type="EMBL" id="CP012033">
    <property type="protein sequence ID" value="AKP63693.1"/>
    <property type="molecule type" value="Genomic_DNA"/>
</dbReference>
<reference evidence="1 2" key="1">
    <citation type="submission" date="2015-07" db="EMBL/GenBank/DDBJ databases">
        <title>Lactobacillus korensis/26-25/ whole genome sequencing.</title>
        <authorList>
            <person name="Kim M.K."/>
            <person name="Im W.-T."/>
            <person name="Srinivasan S."/>
            <person name="Lee J.-J."/>
        </authorList>
    </citation>
    <scope>NUCLEOTIDE SEQUENCE [LARGE SCALE GENOMIC DNA]</scope>
    <source>
        <strain evidence="1 2">26-25</strain>
    </source>
</reference>
<name>A0AAC8UTF4_9LACO</name>
<dbReference type="AlphaFoldDB" id="A0AAC8UTF4"/>
<sequence>MLGGVLSRLTSWDDFGDVWFSRLQSEAEARSLGWRRSPWQAEPLAAGVRPFYITQENGNKGA</sequence>
<organism evidence="1 2">
    <name type="scientific">Levilactobacillus koreensis</name>
    <dbReference type="NCBI Taxonomy" id="637971"/>
    <lineage>
        <taxon>Bacteria</taxon>
        <taxon>Bacillati</taxon>
        <taxon>Bacillota</taxon>
        <taxon>Bacilli</taxon>
        <taxon>Lactobacillales</taxon>
        <taxon>Lactobacillaceae</taxon>
        <taxon>Levilactobacillus</taxon>
    </lineage>
</organism>
<accession>A0AAC8UTF4</accession>
<protein>
    <submittedName>
        <fullName evidence="1">Uncharacterized protein</fullName>
    </submittedName>
</protein>
<evidence type="ECO:0000313" key="2">
    <source>
        <dbReference type="Proteomes" id="UP000036000"/>
    </source>
</evidence>
<evidence type="ECO:0000313" key="1">
    <source>
        <dbReference type="EMBL" id="AKP63693.1"/>
    </source>
</evidence>
<dbReference type="Proteomes" id="UP000036000">
    <property type="component" value="Chromosome"/>
</dbReference>
<dbReference type="KEGG" id="lko:ABN16_00910"/>
<proteinExistence type="predicted"/>
<keyword evidence="2" id="KW-1185">Reference proteome</keyword>